<dbReference type="EMBL" id="BAABDF010000007">
    <property type="protein sequence ID" value="GAA3875265.1"/>
    <property type="molecule type" value="Genomic_DNA"/>
</dbReference>
<evidence type="ECO:0000313" key="3">
    <source>
        <dbReference type="EMBL" id="GAA3875265.1"/>
    </source>
</evidence>
<sequence>MTFWIIAIFIAALSAAPLGLSLWRARGIGKQDQGQADTALRVYRDQLAEVDRDLARGVLGQADAERARTEISRRILDADRQKGKSDTAIAAFPVWGAALLMAGVIAGAVALYTSLGVPGYPDLPLTERLRVAEESRKSRALQSEAEESAPVFQNEIDPNHLDLLERLRAALETRTGDLRGHELLARNEAAVGNFVEAYQAQSKIIAIKGADATSQDYAELADLMILAAGGYVSPEAETALVRALERDPDNGTAIYYSGLMFAQNGRPDRTFTLWQGLLNSSEPNDLWVPAIRDQIESVAQAAGVRYTLPPQTGLAGPSADDVAAAADMSDDDRQSMIRGMVNTLSARLANEGGTPQEWARLVSSLGVLGDTERARAIWGEAQVVFGADPEALATVRAAAEQAGVAQ</sequence>
<keyword evidence="1" id="KW-0201">Cytochrome c-type biogenesis</keyword>
<name>A0ABP7KGJ4_9RHOB</name>
<feature type="transmembrane region" description="Helical" evidence="2">
    <location>
        <begin position="89"/>
        <end position="112"/>
    </location>
</feature>
<keyword evidence="2" id="KW-0472">Membrane</keyword>
<evidence type="ECO:0000313" key="4">
    <source>
        <dbReference type="Proteomes" id="UP001399917"/>
    </source>
</evidence>
<evidence type="ECO:0000256" key="2">
    <source>
        <dbReference type="SAM" id="Phobius"/>
    </source>
</evidence>
<dbReference type="Gene3D" id="1.25.40.10">
    <property type="entry name" value="Tetratricopeptide repeat domain"/>
    <property type="match status" value="1"/>
</dbReference>
<dbReference type="Proteomes" id="UP001399917">
    <property type="component" value="Unassembled WGS sequence"/>
</dbReference>
<dbReference type="RefSeq" id="WP_344847784.1">
    <property type="nucleotide sequence ID" value="NZ_BAABDF010000007.1"/>
</dbReference>
<accession>A0ABP7KGJ4</accession>
<keyword evidence="4" id="KW-1185">Reference proteome</keyword>
<gene>
    <name evidence="3" type="primary">ccmI</name>
    <name evidence="3" type="ORF">GCM10022404_26310</name>
</gene>
<keyword evidence="2" id="KW-1133">Transmembrane helix</keyword>
<dbReference type="NCBIfam" id="TIGR03142">
    <property type="entry name" value="cytochro_ccmI"/>
    <property type="match status" value="1"/>
</dbReference>
<dbReference type="InterPro" id="IPR011990">
    <property type="entry name" value="TPR-like_helical_dom_sf"/>
</dbReference>
<feature type="transmembrane region" description="Helical" evidence="2">
    <location>
        <begin position="6"/>
        <end position="23"/>
    </location>
</feature>
<keyword evidence="2" id="KW-0812">Transmembrane</keyword>
<dbReference type="SUPFAM" id="SSF48452">
    <property type="entry name" value="TPR-like"/>
    <property type="match status" value="1"/>
</dbReference>
<dbReference type="InterPro" id="IPR017560">
    <property type="entry name" value="Cyt_c_biogenesis_CcmI"/>
</dbReference>
<proteinExistence type="predicted"/>
<organism evidence="3 4">
    <name type="scientific">Celeribacter arenosi</name>
    <dbReference type="NCBI Taxonomy" id="792649"/>
    <lineage>
        <taxon>Bacteria</taxon>
        <taxon>Pseudomonadati</taxon>
        <taxon>Pseudomonadota</taxon>
        <taxon>Alphaproteobacteria</taxon>
        <taxon>Rhodobacterales</taxon>
        <taxon>Roseobacteraceae</taxon>
        <taxon>Celeribacter</taxon>
    </lineage>
</organism>
<protein>
    <submittedName>
        <fullName evidence="3">C-type cytochrome biogenesis protein CcmI</fullName>
    </submittedName>
</protein>
<evidence type="ECO:0000256" key="1">
    <source>
        <dbReference type="ARBA" id="ARBA00022748"/>
    </source>
</evidence>
<reference evidence="4" key="1">
    <citation type="journal article" date="2019" name="Int. J. Syst. Evol. Microbiol.">
        <title>The Global Catalogue of Microorganisms (GCM) 10K type strain sequencing project: providing services to taxonomists for standard genome sequencing and annotation.</title>
        <authorList>
            <consortium name="The Broad Institute Genomics Platform"/>
            <consortium name="The Broad Institute Genome Sequencing Center for Infectious Disease"/>
            <person name="Wu L."/>
            <person name="Ma J."/>
        </authorList>
    </citation>
    <scope>NUCLEOTIDE SEQUENCE [LARGE SCALE GENOMIC DNA]</scope>
    <source>
        <strain evidence="4">JCM 17190</strain>
    </source>
</reference>
<comment type="caution">
    <text evidence="3">The sequence shown here is derived from an EMBL/GenBank/DDBJ whole genome shotgun (WGS) entry which is preliminary data.</text>
</comment>